<gene>
    <name evidence="2" type="ORF">FLSS-23_0023</name>
</gene>
<sequence>MAENILDRVLESIPKSMDDIDDMPLYSILIVLSGYIAIGLGFFNFILQLIGNIDIKLVLHFLINLFFGFGLLLSYTKISDERRKWSVICGILSIILIALGGIVGILAGLIGVIGSSLAFITTIDENFNI</sequence>
<feature type="transmembrane region" description="Helical" evidence="1">
    <location>
        <begin position="25"/>
        <end position="51"/>
    </location>
</feature>
<protein>
    <submittedName>
        <fullName evidence="2">Membrane protein</fullName>
    </submittedName>
</protein>
<dbReference type="AlphaFoldDB" id="M1QBI4"/>
<accession>M1QBI4</accession>
<organism evidence="2">
    <name type="scientific">uncultured organism</name>
    <dbReference type="NCBI Taxonomy" id="155900"/>
    <lineage>
        <taxon>unclassified sequences</taxon>
        <taxon>environmental samples</taxon>
    </lineage>
</organism>
<name>M1QBI4_9ZZZZ</name>
<keyword evidence="1" id="KW-0472">Membrane</keyword>
<dbReference type="EMBL" id="JX684089">
    <property type="protein sequence ID" value="AGF93358.1"/>
    <property type="molecule type" value="Genomic_DNA"/>
</dbReference>
<reference evidence="2" key="1">
    <citation type="journal article" date="2013" name="Syst. Appl. Microbiol.">
        <title>New insights into the archaeal diversity of a hypersaline microbial mat obtained by a metagenomic approach.</title>
        <authorList>
            <person name="Lopez-Lopez A."/>
            <person name="Richter M."/>
            <person name="Pena A."/>
            <person name="Tamames J."/>
            <person name="Rossello-Mora R."/>
        </authorList>
    </citation>
    <scope>NUCLEOTIDE SEQUENCE</scope>
</reference>
<feature type="transmembrane region" description="Helical" evidence="1">
    <location>
        <begin position="87"/>
        <end position="120"/>
    </location>
</feature>
<keyword evidence="1" id="KW-1133">Transmembrane helix</keyword>
<keyword evidence="1" id="KW-0812">Transmembrane</keyword>
<evidence type="ECO:0000256" key="1">
    <source>
        <dbReference type="SAM" id="Phobius"/>
    </source>
</evidence>
<proteinExistence type="predicted"/>
<feature type="transmembrane region" description="Helical" evidence="1">
    <location>
        <begin position="57"/>
        <end position="75"/>
    </location>
</feature>
<evidence type="ECO:0000313" key="2">
    <source>
        <dbReference type="EMBL" id="AGF93358.1"/>
    </source>
</evidence>